<sequence length="103" mass="11687">MKIFLYAEFQVAIPFEQIDWQAINVEMKKFPGLKSKTWLSGVNNKTVGGFYEFDSIENAQNYIDGLLLPFTKQVNGNLSVKLFDGDITQDANIGMLSPFYPVK</sequence>
<dbReference type="AlphaFoldDB" id="A0A140E4V4"/>
<dbReference type="RefSeq" id="WP_036276755.1">
    <property type="nucleotide sequence ID" value="NZ_CP014476.1"/>
</dbReference>
<accession>A0A140E4V4</accession>
<dbReference type="InterPro" id="IPR014910">
    <property type="entry name" value="YdhR"/>
</dbReference>
<dbReference type="KEGG" id="mdn:JT25_002805"/>
<proteinExistence type="predicted"/>
<dbReference type="EMBL" id="CP014476">
    <property type="protein sequence ID" value="AMK75428.1"/>
    <property type="molecule type" value="Genomic_DNA"/>
</dbReference>
<keyword evidence="2" id="KW-1185">Reference proteome</keyword>
<organism evidence="1 2">
    <name type="scientific">Methylomonas denitrificans</name>
    <dbReference type="NCBI Taxonomy" id="1538553"/>
    <lineage>
        <taxon>Bacteria</taxon>
        <taxon>Pseudomonadati</taxon>
        <taxon>Pseudomonadota</taxon>
        <taxon>Gammaproteobacteria</taxon>
        <taxon>Methylococcales</taxon>
        <taxon>Methylococcaceae</taxon>
        <taxon>Methylomonas</taxon>
    </lineage>
</organism>
<gene>
    <name evidence="1" type="ORF">JT25_002805</name>
</gene>
<protein>
    <recommendedName>
        <fullName evidence="3">Monooxygenase</fullName>
    </recommendedName>
</protein>
<reference evidence="1 2" key="1">
    <citation type="journal article" date="2015" name="Environ. Microbiol.">
        <title>Methane oxidation coupled to nitrate reduction under hypoxia by the Gammaproteobacterium Methylomonas denitrificans, sp. nov. type strain FJG1.</title>
        <authorList>
            <person name="Kits K.D."/>
            <person name="Klotz M.G."/>
            <person name="Stein L.Y."/>
        </authorList>
    </citation>
    <scope>NUCLEOTIDE SEQUENCE [LARGE SCALE GENOMIC DNA]</scope>
    <source>
        <strain evidence="1 2">FJG1</strain>
    </source>
</reference>
<dbReference type="Pfam" id="PF08803">
    <property type="entry name" value="ydhR"/>
    <property type="match status" value="1"/>
</dbReference>
<evidence type="ECO:0000313" key="2">
    <source>
        <dbReference type="Proteomes" id="UP000030512"/>
    </source>
</evidence>
<dbReference type="InterPro" id="IPR011008">
    <property type="entry name" value="Dimeric_a/b-barrel"/>
</dbReference>
<dbReference type="Gene3D" id="3.30.70.100">
    <property type="match status" value="1"/>
</dbReference>
<dbReference type="Proteomes" id="UP000030512">
    <property type="component" value="Chromosome"/>
</dbReference>
<evidence type="ECO:0000313" key="1">
    <source>
        <dbReference type="EMBL" id="AMK75428.1"/>
    </source>
</evidence>
<name>A0A140E4V4_9GAMM</name>
<dbReference type="SUPFAM" id="SSF54909">
    <property type="entry name" value="Dimeric alpha+beta barrel"/>
    <property type="match status" value="1"/>
</dbReference>
<evidence type="ECO:0008006" key="3">
    <source>
        <dbReference type="Google" id="ProtNLM"/>
    </source>
</evidence>